<feature type="region of interest" description="Disordered" evidence="1">
    <location>
        <begin position="1"/>
        <end position="21"/>
    </location>
</feature>
<evidence type="ECO:0000313" key="2">
    <source>
        <dbReference type="EMBL" id="NEW32684.1"/>
    </source>
</evidence>
<dbReference type="EMBL" id="JAAGVB010000010">
    <property type="protein sequence ID" value="NEW32684.1"/>
    <property type="molecule type" value="Genomic_DNA"/>
</dbReference>
<organism evidence="2 3">
    <name type="scientific">Nocardia cyriacigeorgica</name>
    <dbReference type="NCBI Taxonomy" id="135487"/>
    <lineage>
        <taxon>Bacteria</taxon>
        <taxon>Bacillati</taxon>
        <taxon>Actinomycetota</taxon>
        <taxon>Actinomycetes</taxon>
        <taxon>Mycobacteriales</taxon>
        <taxon>Nocardiaceae</taxon>
        <taxon>Nocardia</taxon>
    </lineage>
</organism>
<comment type="caution">
    <text evidence="2">The sequence shown here is derived from an EMBL/GenBank/DDBJ whole genome shotgun (WGS) entry which is preliminary data.</text>
</comment>
<protein>
    <submittedName>
        <fullName evidence="2">Uncharacterized protein</fullName>
    </submittedName>
</protein>
<dbReference type="RefSeq" id="WP_163843539.1">
    <property type="nucleotide sequence ID" value="NZ_AP026975.1"/>
</dbReference>
<sequence>MRKPLPRRIPGESGVPSPEYPLNCPIITDTRALTRFADALRNWQPDTENRSRAQ</sequence>
<reference evidence="2 3" key="1">
    <citation type="submission" date="2020-01" db="EMBL/GenBank/DDBJ databases">
        <title>Genetics and antimicrobial susceptibilities of Nocardia species isolated from the soil; a comparison with species isolated from humans.</title>
        <authorList>
            <person name="Carrasco G."/>
            <person name="Monzon S."/>
            <person name="Sansegundo M."/>
            <person name="Garcia E."/>
            <person name="Garrido N."/>
            <person name="Medina M.J."/>
            <person name="Villalon P."/>
            <person name="Ramirez-Arocha A.C."/>
            <person name="Jimenez P."/>
            <person name="Cuesta I."/>
            <person name="Valdezate S."/>
        </authorList>
    </citation>
    <scope>NUCLEOTIDE SEQUENCE [LARGE SCALE GENOMIC DNA]</scope>
    <source>
        <strain evidence="2 3">CNM20110626</strain>
    </source>
</reference>
<dbReference type="AlphaFoldDB" id="A0A6P1CMV9"/>
<evidence type="ECO:0000256" key="1">
    <source>
        <dbReference type="SAM" id="MobiDB-lite"/>
    </source>
</evidence>
<evidence type="ECO:0000313" key="3">
    <source>
        <dbReference type="Proteomes" id="UP000471166"/>
    </source>
</evidence>
<accession>A0A6P1CMV9</accession>
<name>A0A6P1CMV9_9NOCA</name>
<gene>
    <name evidence="2" type="ORF">GV791_08925</name>
</gene>
<proteinExistence type="predicted"/>
<dbReference type="Proteomes" id="UP000471166">
    <property type="component" value="Unassembled WGS sequence"/>
</dbReference>